<sequence>MVKRLTAIILALCIIMTLGGCGDNNADPVDNNDTVDPSENTTDDPIDVEGQEGNAEDPVDQLTEEEKARIAYEAALAEREELETERKQELGEFYIPLPPVGDETEKVKIDAKGLFCTGSTAGKNIDTANVDEYIEYIEAVKANDTEEINRLSSVLQNLNTLEKIIGIAATTEINAVVIDVKDDSGLLTYESSLEIVDSVDANRSTRIKDVGALMEVLEKYDIYPIARIVTFKDMNFAYAKPEHSIQLKNGGVWHDYSGTPWVNPFDKHVWDYNVAIAKEAALLGFKEIQFDYVRFPDNAKAYNPITNFPGREGRQKDEAIGDFLEYAKASLEDYSVNIGADVFGLITRTWDDYPEDIGQSWIEIAPHVDYVCPMSYPSHYGEYWYGYEVPDAHPYGVVRGSMMEALEKNSAVADGGTIRPWLQDFTATWVVGHIYYGYTEVRQQILAAKELGIDSYMIWNPSNVYDPRAFIASAEENRTTYPVDMGDQDYRGRTPMDAMFEYFRAERHEIFSQVFLLTPVDDRTDNFDVYYEEMSTDKYDLIDYDTLGYEVSGDTARVNVYYKYQVTEGEATRYIENDQDVWNLVKEEGIWKVIRDIKEVKVEEESQNDETGDTTVN</sequence>
<feature type="region of interest" description="Disordered" evidence="2">
    <location>
        <begin position="23"/>
        <end position="62"/>
    </location>
</feature>
<evidence type="ECO:0000256" key="3">
    <source>
        <dbReference type="SAM" id="SignalP"/>
    </source>
</evidence>
<feature type="coiled-coil region" evidence="1">
    <location>
        <begin position="65"/>
        <end position="92"/>
    </location>
</feature>
<evidence type="ECO:0000256" key="2">
    <source>
        <dbReference type="SAM" id="MobiDB-lite"/>
    </source>
</evidence>
<dbReference type="Proteomes" id="UP000184052">
    <property type="component" value="Unassembled WGS sequence"/>
</dbReference>
<dbReference type="RefSeq" id="WP_073048977.1">
    <property type="nucleotide sequence ID" value="NZ_FQZL01000009.1"/>
</dbReference>
<dbReference type="Gene3D" id="3.20.20.80">
    <property type="entry name" value="Glycosidases"/>
    <property type="match status" value="1"/>
</dbReference>
<evidence type="ECO:0000313" key="6">
    <source>
        <dbReference type="Proteomes" id="UP000184052"/>
    </source>
</evidence>
<dbReference type="PROSITE" id="PS51257">
    <property type="entry name" value="PROKAR_LIPOPROTEIN"/>
    <property type="match status" value="1"/>
</dbReference>
<dbReference type="InterPro" id="IPR025275">
    <property type="entry name" value="DUF4015"/>
</dbReference>
<feature type="compositionally biased region" description="Polar residues" evidence="2">
    <location>
        <begin position="31"/>
        <end position="40"/>
    </location>
</feature>
<dbReference type="Pfam" id="PF13200">
    <property type="entry name" value="DUF4015"/>
    <property type="match status" value="1"/>
</dbReference>
<keyword evidence="1" id="KW-0175">Coiled coil</keyword>
<gene>
    <name evidence="5" type="ORF">SAMN02745751_01513</name>
</gene>
<feature type="compositionally biased region" description="Acidic residues" evidence="2">
    <location>
        <begin position="41"/>
        <end position="62"/>
    </location>
</feature>
<reference evidence="5 6" key="1">
    <citation type="submission" date="2016-11" db="EMBL/GenBank/DDBJ databases">
        <authorList>
            <person name="Jaros S."/>
            <person name="Januszkiewicz K."/>
            <person name="Wedrychowicz H."/>
        </authorList>
    </citation>
    <scope>NUCLEOTIDE SEQUENCE [LARGE SCALE GENOMIC DNA]</scope>
    <source>
        <strain evidence="5 6">DSM 17477</strain>
    </source>
</reference>
<keyword evidence="6" id="KW-1185">Reference proteome</keyword>
<evidence type="ECO:0000256" key="1">
    <source>
        <dbReference type="SAM" id="Coils"/>
    </source>
</evidence>
<dbReference type="OrthoDB" id="9774125at2"/>
<keyword evidence="3" id="KW-0732">Signal</keyword>
<evidence type="ECO:0000259" key="4">
    <source>
        <dbReference type="Pfam" id="PF13200"/>
    </source>
</evidence>
<organism evidence="5 6">
    <name type="scientific">Dethiosulfatibacter aminovorans DSM 17477</name>
    <dbReference type="NCBI Taxonomy" id="1121476"/>
    <lineage>
        <taxon>Bacteria</taxon>
        <taxon>Bacillati</taxon>
        <taxon>Bacillota</taxon>
        <taxon>Tissierellia</taxon>
        <taxon>Dethiosulfatibacter</taxon>
    </lineage>
</organism>
<dbReference type="EMBL" id="FQZL01000009">
    <property type="protein sequence ID" value="SHJ00346.1"/>
    <property type="molecule type" value="Genomic_DNA"/>
</dbReference>
<feature type="chain" id="PRO_5013133258" description="DUF4015 domain-containing protein" evidence="3">
    <location>
        <begin position="27"/>
        <end position="617"/>
    </location>
</feature>
<protein>
    <recommendedName>
        <fullName evidence="4">DUF4015 domain-containing protein</fullName>
    </recommendedName>
</protein>
<feature type="signal peptide" evidence="3">
    <location>
        <begin position="1"/>
        <end position="26"/>
    </location>
</feature>
<dbReference type="STRING" id="1121476.SAMN02745751_01513"/>
<evidence type="ECO:0000313" key="5">
    <source>
        <dbReference type="EMBL" id="SHJ00346.1"/>
    </source>
</evidence>
<feature type="domain" description="DUF4015" evidence="4">
    <location>
        <begin position="156"/>
        <end position="465"/>
    </location>
</feature>
<dbReference type="AlphaFoldDB" id="A0A1M6FRN3"/>
<name>A0A1M6FRN3_9FIRM</name>
<proteinExistence type="predicted"/>
<accession>A0A1M6FRN3</accession>